<feature type="compositionally biased region" description="Basic and acidic residues" evidence="1">
    <location>
        <begin position="89"/>
        <end position="104"/>
    </location>
</feature>
<dbReference type="AlphaFoldDB" id="G0NC34"/>
<sequence>MDPPPPQIPQPFLQLCTKYEYFKRNRLTQSVENLHQMINSELTRNAVDHLPVIKNPEFEEDFFGDVRDSDPEESSTKKDDSPPPTKRPRIMEAKEYVKKRDYQKPWRAARKSAMRPAEEDDPSLKEEFPDPDPDSDSSDIDDKDEEKPRTNSQISLKLIKLWTGRFAELEMQRIIPRRPMLAADLLRILSIRAAAPHEKYSALYSLDSSTIHVTIAPRTIFINFGMEETYTMTSVQYWSHEEGCLFRWGNNVRLIKGVKYQQLAARQFYALVQNPNTEIKTLRFSVKEFNVKHDPAQWPFRSFHRKIQKLLAWRPGIQVENFDMMFHSYSGSAVEGEKILKSVLPYLDPGTLIKIKLRVWDDHEILQMRDLSSYNKYFFIPTRVDTMEAQFRSAKEIDIYDQYIIVLKFNLLWLHNTVNCVLSTEDFVPLVKCCPVDQVKPGMCMEFLLDEWFDIEEAEEELRSSGLARSGRDLRIGNGKINVVFSKKNERKRVEFIAVN</sequence>
<dbReference type="Proteomes" id="UP000008068">
    <property type="component" value="Unassembled WGS sequence"/>
</dbReference>
<dbReference type="HOGENOM" id="CLU_565280_0_0_1"/>
<feature type="region of interest" description="Disordered" evidence="1">
    <location>
        <begin position="59"/>
        <end position="151"/>
    </location>
</feature>
<name>G0NC34_CAEBE</name>
<dbReference type="InParanoid" id="G0NC34"/>
<evidence type="ECO:0008006" key="4">
    <source>
        <dbReference type="Google" id="ProtNLM"/>
    </source>
</evidence>
<evidence type="ECO:0000256" key="1">
    <source>
        <dbReference type="SAM" id="MobiDB-lite"/>
    </source>
</evidence>
<accession>G0NC34</accession>
<gene>
    <name evidence="2" type="ORF">CAEBREN_25977</name>
</gene>
<evidence type="ECO:0000313" key="3">
    <source>
        <dbReference type="Proteomes" id="UP000008068"/>
    </source>
</evidence>
<dbReference type="eggNOG" id="ENOG502RVE2">
    <property type="taxonomic scope" value="Eukaryota"/>
</dbReference>
<dbReference type="OrthoDB" id="5879885at2759"/>
<protein>
    <recommendedName>
        <fullName evidence="4">DUF38 domain-containing protein</fullName>
    </recommendedName>
</protein>
<feature type="compositionally biased region" description="Basic and acidic residues" evidence="1">
    <location>
        <begin position="64"/>
        <end position="81"/>
    </location>
</feature>
<keyword evidence="3" id="KW-1185">Reference proteome</keyword>
<proteinExistence type="predicted"/>
<organism evidence="3">
    <name type="scientific">Caenorhabditis brenneri</name>
    <name type="common">Nematode worm</name>
    <dbReference type="NCBI Taxonomy" id="135651"/>
    <lineage>
        <taxon>Eukaryota</taxon>
        <taxon>Metazoa</taxon>
        <taxon>Ecdysozoa</taxon>
        <taxon>Nematoda</taxon>
        <taxon>Chromadorea</taxon>
        <taxon>Rhabditida</taxon>
        <taxon>Rhabditina</taxon>
        <taxon>Rhabditomorpha</taxon>
        <taxon>Rhabditoidea</taxon>
        <taxon>Rhabditidae</taxon>
        <taxon>Peloderinae</taxon>
        <taxon>Caenorhabditis</taxon>
    </lineage>
</organism>
<feature type="compositionally biased region" description="Acidic residues" evidence="1">
    <location>
        <begin position="129"/>
        <end position="144"/>
    </location>
</feature>
<evidence type="ECO:0000313" key="2">
    <source>
        <dbReference type="EMBL" id="EGT57380.1"/>
    </source>
</evidence>
<dbReference type="EMBL" id="GL379861">
    <property type="protein sequence ID" value="EGT57380.1"/>
    <property type="molecule type" value="Genomic_DNA"/>
</dbReference>
<reference evidence="3" key="1">
    <citation type="submission" date="2011-07" db="EMBL/GenBank/DDBJ databases">
        <authorList>
            <consortium name="Caenorhabditis brenneri Sequencing and Analysis Consortium"/>
            <person name="Wilson R.K."/>
        </authorList>
    </citation>
    <scope>NUCLEOTIDE SEQUENCE [LARGE SCALE GENOMIC DNA]</scope>
    <source>
        <strain evidence="3">PB2801</strain>
    </source>
</reference>